<reference evidence="13" key="1">
    <citation type="submission" date="2023-12" db="EMBL/GenBank/DDBJ databases">
        <title>Genome assembly of Anisodus tanguticus.</title>
        <authorList>
            <person name="Wang Y.-J."/>
        </authorList>
    </citation>
    <scope>NUCLEOTIDE SEQUENCE</scope>
    <source>
        <strain evidence="13">KB-2021</strain>
        <tissue evidence="13">Leaf</tissue>
    </source>
</reference>
<evidence type="ECO:0000256" key="8">
    <source>
        <dbReference type="ARBA" id="ARBA00022898"/>
    </source>
</evidence>
<evidence type="ECO:0000259" key="11">
    <source>
        <dbReference type="Pfam" id="PF00291"/>
    </source>
</evidence>
<dbReference type="SUPFAM" id="SSF55021">
    <property type="entry name" value="ACT-like"/>
    <property type="match status" value="1"/>
</dbReference>
<proteinExistence type="inferred from homology"/>
<evidence type="ECO:0000256" key="7">
    <source>
        <dbReference type="ARBA" id="ARBA00022624"/>
    </source>
</evidence>
<name>A0AAE1UZK3_9SOLA</name>
<dbReference type="GO" id="GO:0004794">
    <property type="term" value="F:threonine deaminase activity"/>
    <property type="evidence" value="ECO:0007669"/>
    <property type="project" value="UniProtKB-EC"/>
</dbReference>
<comment type="similarity">
    <text evidence="4">Belongs to the serine/threonine dehydratase family.</text>
</comment>
<dbReference type="GO" id="GO:0009097">
    <property type="term" value="P:isoleucine biosynthetic process"/>
    <property type="evidence" value="ECO:0007669"/>
    <property type="project" value="UniProtKB-KW"/>
</dbReference>
<keyword evidence="9" id="KW-0456">Lyase</keyword>
<organism evidence="13 14">
    <name type="scientific">Anisodus tanguticus</name>
    <dbReference type="NCBI Taxonomy" id="243964"/>
    <lineage>
        <taxon>Eukaryota</taxon>
        <taxon>Viridiplantae</taxon>
        <taxon>Streptophyta</taxon>
        <taxon>Embryophyta</taxon>
        <taxon>Tracheophyta</taxon>
        <taxon>Spermatophyta</taxon>
        <taxon>Magnoliopsida</taxon>
        <taxon>eudicotyledons</taxon>
        <taxon>Gunneridae</taxon>
        <taxon>Pentapetalae</taxon>
        <taxon>asterids</taxon>
        <taxon>lamiids</taxon>
        <taxon>Solanales</taxon>
        <taxon>Solanaceae</taxon>
        <taxon>Solanoideae</taxon>
        <taxon>Hyoscyameae</taxon>
        <taxon>Anisodus</taxon>
    </lineage>
</organism>
<evidence type="ECO:0000256" key="1">
    <source>
        <dbReference type="ARBA" id="ARBA00001274"/>
    </source>
</evidence>
<evidence type="ECO:0000256" key="9">
    <source>
        <dbReference type="ARBA" id="ARBA00023239"/>
    </source>
</evidence>
<dbReference type="GO" id="GO:0003941">
    <property type="term" value="F:L-serine ammonia-lyase activity"/>
    <property type="evidence" value="ECO:0007669"/>
    <property type="project" value="TreeGrafter"/>
</dbReference>
<evidence type="ECO:0000313" key="14">
    <source>
        <dbReference type="Proteomes" id="UP001291623"/>
    </source>
</evidence>
<dbReference type="Pfam" id="PF00291">
    <property type="entry name" value="PALP"/>
    <property type="match status" value="1"/>
</dbReference>
<evidence type="ECO:0000256" key="2">
    <source>
        <dbReference type="ARBA" id="ARBA00001933"/>
    </source>
</evidence>
<protein>
    <recommendedName>
        <fullName evidence="5">threonine ammonia-lyase</fullName>
        <ecNumber evidence="5">4.3.1.19</ecNumber>
    </recommendedName>
</protein>
<dbReference type="InterPro" id="IPR050147">
    <property type="entry name" value="Ser/Thr_Dehydratase"/>
</dbReference>
<dbReference type="GO" id="GO:0006565">
    <property type="term" value="P:L-serine catabolic process"/>
    <property type="evidence" value="ECO:0007669"/>
    <property type="project" value="TreeGrafter"/>
</dbReference>
<dbReference type="GO" id="GO:0006567">
    <property type="term" value="P:L-threonine catabolic process"/>
    <property type="evidence" value="ECO:0007669"/>
    <property type="project" value="TreeGrafter"/>
</dbReference>
<accession>A0AAE1UZK3</accession>
<keyword evidence="7" id="KW-0412">Isoleucine biosynthesis</keyword>
<evidence type="ECO:0000256" key="6">
    <source>
        <dbReference type="ARBA" id="ARBA00022605"/>
    </source>
</evidence>
<dbReference type="PANTHER" id="PTHR48078">
    <property type="entry name" value="THREONINE DEHYDRATASE, MITOCHONDRIAL-RELATED"/>
    <property type="match status" value="1"/>
</dbReference>
<dbReference type="InterPro" id="IPR045865">
    <property type="entry name" value="ACT-like_dom_sf"/>
</dbReference>
<comment type="pathway">
    <text evidence="3">Amino-acid biosynthesis; L-isoleucine biosynthesis; 2-oxobutanoate from L-threonine: step 1/1.</text>
</comment>
<evidence type="ECO:0000256" key="3">
    <source>
        <dbReference type="ARBA" id="ARBA00004810"/>
    </source>
</evidence>
<dbReference type="InterPro" id="IPR001721">
    <property type="entry name" value="TD_ACT-like"/>
</dbReference>
<dbReference type="InterPro" id="IPR038110">
    <property type="entry name" value="TD_ACT-like_sf"/>
</dbReference>
<evidence type="ECO:0000256" key="4">
    <source>
        <dbReference type="ARBA" id="ARBA00010869"/>
    </source>
</evidence>
<evidence type="ECO:0000256" key="5">
    <source>
        <dbReference type="ARBA" id="ARBA00012096"/>
    </source>
</evidence>
<dbReference type="PANTHER" id="PTHR48078:SF10">
    <property type="entry name" value="THREONINE DEHYDRATASE 2 BIOSYNTHETIC, CHLOROPLASTIC"/>
    <property type="match status" value="1"/>
</dbReference>
<comment type="catalytic activity">
    <reaction evidence="1">
        <text>L-threonine = 2-oxobutanoate + NH4(+)</text>
        <dbReference type="Rhea" id="RHEA:22108"/>
        <dbReference type="ChEBI" id="CHEBI:16763"/>
        <dbReference type="ChEBI" id="CHEBI:28938"/>
        <dbReference type="ChEBI" id="CHEBI:57926"/>
        <dbReference type="EC" id="4.3.1.19"/>
    </reaction>
</comment>
<keyword evidence="6" id="KW-0028">Amino-acid biosynthesis</keyword>
<comment type="caution">
    <text evidence="13">The sequence shown here is derived from an EMBL/GenBank/DDBJ whole genome shotgun (WGS) entry which is preliminary data.</text>
</comment>
<keyword evidence="14" id="KW-1185">Reference proteome</keyword>
<dbReference type="AlphaFoldDB" id="A0AAE1UZK3"/>
<dbReference type="InterPro" id="IPR001926">
    <property type="entry name" value="TrpB-like_PALP"/>
</dbReference>
<dbReference type="EMBL" id="JAVYJV010000021">
    <property type="protein sequence ID" value="KAK4343089.1"/>
    <property type="molecule type" value="Genomic_DNA"/>
</dbReference>
<dbReference type="SUPFAM" id="SSF53686">
    <property type="entry name" value="Tryptophan synthase beta subunit-like PLP-dependent enzymes"/>
    <property type="match status" value="1"/>
</dbReference>
<comment type="cofactor">
    <cofactor evidence="2">
        <name>pyridoxal 5'-phosphate</name>
        <dbReference type="ChEBI" id="CHEBI:597326"/>
    </cofactor>
</comment>
<dbReference type="EC" id="4.3.1.19" evidence="5"/>
<gene>
    <name evidence="13" type="ORF">RND71_038905</name>
</gene>
<sequence>MFHFTNEQREAVANLGGTIGTEINRQLKDIHAVFVAVGGGGLIAGVATYLKKVAPNTEIIEVEPFGASSMTLSLHHGERIKLEHVDNFADGVAVALGVEETFRLCNGCSFMPEEPGSFKKNSTNRFLINGELDASVLVGFQVPKSEMDEFQNQANNLGYSYEIESLNEASKLIIE</sequence>
<feature type="domain" description="Tryptophan synthase beta chain-like PALP" evidence="11">
    <location>
        <begin position="16"/>
        <end position="105"/>
    </location>
</feature>
<dbReference type="InterPro" id="IPR036052">
    <property type="entry name" value="TrpB-like_PALP_sf"/>
</dbReference>
<feature type="domain" description="ACT-like" evidence="12">
    <location>
        <begin position="110"/>
        <end position="171"/>
    </location>
</feature>
<dbReference type="Proteomes" id="UP001291623">
    <property type="component" value="Unassembled WGS sequence"/>
</dbReference>
<keyword evidence="10" id="KW-0100">Branched-chain amino acid biosynthesis</keyword>
<dbReference type="Pfam" id="PF00585">
    <property type="entry name" value="Thr_dehydrat_C"/>
    <property type="match status" value="1"/>
</dbReference>
<dbReference type="Gene3D" id="3.40.50.1100">
    <property type="match status" value="1"/>
</dbReference>
<evidence type="ECO:0000259" key="12">
    <source>
        <dbReference type="Pfam" id="PF00585"/>
    </source>
</evidence>
<keyword evidence="8" id="KW-0663">Pyridoxal phosphate</keyword>
<evidence type="ECO:0000256" key="10">
    <source>
        <dbReference type="ARBA" id="ARBA00023304"/>
    </source>
</evidence>
<dbReference type="Gene3D" id="3.40.1020.10">
    <property type="entry name" value="Biosynthetic Threonine Deaminase, Domain 3"/>
    <property type="match status" value="1"/>
</dbReference>
<evidence type="ECO:0000313" key="13">
    <source>
        <dbReference type="EMBL" id="KAK4343089.1"/>
    </source>
</evidence>